<gene>
    <name evidence="7" type="ORF">Cni_G28899</name>
</gene>
<evidence type="ECO:0000256" key="5">
    <source>
        <dbReference type="SAM" id="MobiDB-lite"/>
    </source>
</evidence>
<evidence type="ECO:0000259" key="6">
    <source>
        <dbReference type="PROSITE" id="PS51320"/>
    </source>
</evidence>
<dbReference type="AlphaFoldDB" id="A0AAQ3L3B8"/>
<dbReference type="Pfam" id="PF06200">
    <property type="entry name" value="tify"/>
    <property type="match status" value="1"/>
</dbReference>
<feature type="region of interest" description="Disordered" evidence="5">
    <location>
        <begin position="290"/>
        <end position="321"/>
    </location>
</feature>
<dbReference type="GO" id="GO:0031347">
    <property type="term" value="P:regulation of defense response"/>
    <property type="evidence" value="ECO:0007669"/>
    <property type="project" value="UniProtKB-UniRule"/>
</dbReference>
<evidence type="ECO:0000256" key="4">
    <source>
        <dbReference type="RuleBase" id="RU369065"/>
    </source>
</evidence>
<accession>A0AAQ3L3B8</accession>
<dbReference type="EMBL" id="CP136898">
    <property type="protein sequence ID" value="WOL20097.1"/>
    <property type="molecule type" value="Genomic_DNA"/>
</dbReference>
<dbReference type="Pfam" id="PF09425">
    <property type="entry name" value="Jas_motif"/>
    <property type="match status" value="1"/>
</dbReference>
<sequence>MERDFLGIHRRDSGDDARRSIQDAALSGNSEVLWPFSKKFSSMQQFMFYKAAQEEKQRNHVFDNHSSSRFHPISSMDAFEAHPKNLHRLATQEYSSLNKQGFNQYFLHAYQSQCHASFDASYHLFNDARTFPVFSHDKVPVSMSSPFYNVQNSHCGSNMRIASPKQPVFGNGNAVNSPVAAPRNMPKPTNMTAQLTIFFAGCVNVYDDVPFDKVQEIMSLASKGSDATSHAMNSRSEAPLPTTEMVPTKVAGSNGLNAKQQISVPRPIQVVSPCSGRSSPISISSHMVVSSGSGLRTSGDTTGSKATSPLARTSQQENPKTSTAALNFETDATGIPKAVPQARKASLARFLEKRKERLTFVMPYSCSKINLENASGLESCNVSSVSSSADINLSSNRGDSWFMAHPKGSMDSGES</sequence>
<comment type="function">
    <text evidence="4">Repressor of jasmonate responses.</text>
</comment>
<comment type="domain">
    <text evidence="4">The jas domain is required for interaction with COI1.</text>
</comment>
<dbReference type="GO" id="GO:0009611">
    <property type="term" value="P:response to wounding"/>
    <property type="evidence" value="ECO:0007669"/>
    <property type="project" value="UniProtKB-UniRule"/>
</dbReference>
<organism evidence="7 8">
    <name type="scientific">Canna indica</name>
    <name type="common">Indian-shot</name>
    <dbReference type="NCBI Taxonomy" id="4628"/>
    <lineage>
        <taxon>Eukaryota</taxon>
        <taxon>Viridiplantae</taxon>
        <taxon>Streptophyta</taxon>
        <taxon>Embryophyta</taxon>
        <taxon>Tracheophyta</taxon>
        <taxon>Spermatophyta</taxon>
        <taxon>Magnoliopsida</taxon>
        <taxon>Liliopsida</taxon>
        <taxon>Zingiberales</taxon>
        <taxon>Cannaceae</taxon>
        <taxon>Canna</taxon>
    </lineage>
</organism>
<dbReference type="PANTHER" id="PTHR33077">
    <property type="entry name" value="PROTEIN TIFY 4A-RELATED-RELATED"/>
    <property type="match status" value="1"/>
</dbReference>
<reference evidence="7 8" key="1">
    <citation type="submission" date="2023-10" db="EMBL/GenBank/DDBJ databases">
        <title>Chromosome-scale genome assembly provides insights into flower coloration mechanisms of Canna indica.</title>
        <authorList>
            <person name="Li C."/>
        </authorList>
    </citation>
    <scope>NUCLEOTIDE SEQUENCE [LARGE SCALE GENOMIC DNA]</scope>
    <source>
        <tissue evidence="7">Flower</tissue>
    </source>
</reference>
<protein>
    <recommendedName>
        <fullName evidence="4">Protein TIFY</fullName>
    </recommendedName>
    <alternativeName>
        <fullName evidence="4">Jasmonate ZIM domain-containing protein</fullName>
    </alternativeName>
</protein>
<evidence type="ECO:0000313" key="8">
    <source>
        <dbReference type="Proteomes" id="UP001327560"/>
    </source>
</evidence>
<evidence type="ECO:0000256" key="3">
    <source>
        <dbReference type="ARBA" id="ARBA00022843"/>
    </source>
</evidence>
<dbReference type="PROSITE" id="PS51320">
    <property type="entry name" value="TIFY"/>
    <property type="match status" value="1"/>
</dbReference>
<feature type="domain" description="Tify" evidence="6">
    <location>
        <begin position="188"/>
        <end position="223"/>
    </location>
</feature>
<comment type="subcellular location">
    <subcellularLocation>
        <location evidence="4">Nucleus</location>
    </subcellularLocation>
</comment>
<evidence type="ECO:0000256" key="2">
    <source>
        <dbReference type="ARBA" id="ARBA00022819"/>
    </source>
</evidence>
<dbReference type="InterPro" id="IPR040390">
    <property type="entry name" value="TIFY/JAZ"/>
</dbReference>
<proteinExistence type="inferred from homology"/>
<evidence type="ECO:0000256" key="1">
    <source>
        <dbReference type="ARBA" id="ARBA00008614"/>
    </source>
</evidence>
<keyword evidence="3" id="KW-0832">Ubl conjugation</keyword>
<name>A0AAQ3L3B8_9LILI</name>
<dbReference type="InterPro" id="IPR010399">
    <property type="entry name" value="Tify_dom"/>
</dbReference>
<keyword evidence="2 4" id="KW-1184">Jasmonic acid signaling pathway</keyword>
<feature type="compositionally biased region" description="Polar residues" evidence="5">
    <location>
        <begin position="295"/>
        <end position="321"/>
    </location>
</feature>
<comment type="similarity">
    <text evidence="1 4">Belongs to the TIFY/JAZ family.</text>
</comment>
<dbReference type="GO" id="GO:0005634">
    <property type="term" value="C:nucleus"/>
    <property type="evidence" value="ECO:0007669"/>
    <property type="project" value="UniProtKB-SubCell"/>
</dbReference>
<evidence type="ECO:0000313" key="7">
    <source>
        <dbReference type="EMBL" id="WOL20097.1"/>
    </source>
</evidence>
<keyword evidence="4" id="KW-0539">Nucleus</keyword>
<dbReference type="PANTHER" id="PTHR33077:SF90">
    <property type="entry name" value="PROTEIN TIFY 7"/>
    <property type="match status" value="1"/>
</dbReference>
<keyword evidence="8" id="KW-1185">Reference proteome</keyword>
<dbReference type="GO" id="GO:2000022">
    <property type="term" value="P:regulation of jasmonic acid mediated signaling pathway"/>
    <property type="evidence" value="ECO:0007669"/>
    <property type="project" value="UniProtKB-UniRule"/>
</dbReference>
<dbReference type="SMART" id="SM00979">
    <property type="entry name" value="TIFY"/>
    <property type="match status" value="1"/>
</dbReference>
<dbReference type="Proteomes" id="UP001327560">
    <property type="component" value="Chromosome 9"/>
</dbReference>
<dbReference type="InterPro" id="IPR018467">
    <property type="entry name" value="CCT_CS"/>
</dbReference>